<dbReference type="SUPFAM" id="SSF51735">
    <property type="entry name" value="NAD(P)-binding Rossmann-fold domains"/>
    <property type="match status" value="1"/>
</dbReference>
<dbReference type="RefSeq" id="WP_073235860.1">
    <property type="nucleotide sequence ID" value="NZ_FQUY01000003.1"/>
</dbReference>
<dbReference type="Pfam" id="PF00107">
    <property type="entry name" value="ADH_zinc_N"/>
    <property type="match status" value="1"/>
</dbReference>
<dbReference type="InterPro" id="IPR036291">
    <property type="entry name" value="NAD(P)-bd_dom_sf"/>
</dbReference>
<dbReference type="AlphaFoldDB" id="A0A1M4UQW2"/>
<dbReference type="PANTHER" id="PTHR43401:SF2">
    <property type="entry name" value="L-THREONINE 3-DEHYDROGENASE"/>
    <property type="match status" value="1"/>
</dbReference>
<keyword evidence="1 4" id="KW-0479">Metal-binding</keyword>
<evidence type="ECO:0000256" key="3">
    <source>
        <dbReference type="ARBA" id="ARBA00023002"/>
    </source>
</evidence>
<evidence type="ECO:0000256" key="1">
    <source>
        <dbReference type="ARBA" id="ARBA00022723"/>
    </source>
</evidence>
<dbReference type="PANTHER" id="PTHR43401">
    <property type="entry name" value="L-THREONINE 3-DEHYDROGENASE"/>
    <property type="match status" value="1"/>
</dbReference>
<dbReference type="OrthoDB" id="9769198at2"/>
<name>A0A1M4UQW2_9FIRM</name>
<dbReference type="SMART" id="SM00829">
    <property type="entry name" value="PKS_ER"/>
    <property type="match status" value="1"/>
</dbReference>
<evidence type="ECO:0000256" key="4">
    <source>
        <dbReference type="RuleBase" id="RU361277"/>
    </source>
</evidence>
<evidence type="ECO:0000313" key="7">
    <source>
        <dbReference type="Proteomes" id="UP000184148"/>
    </source>
</evidence>
<dbReference type="InterPro" id="IPR002328">
    <property type="entry name" value="ADH_Zn_CS"/>
</dbReference>
<reference evidence="7" key="1">
    <citation type="submission" date="2016-11" db="EMBL/GenBank/DDBJ databases">
        <authorList>
            <person name="Varghese N."/>
            <person name="Submissions S."/>
        </authorList>
    </citation>
    <scope>NUCLEOTIDE SEQUENCE [LARGE SCALE GENOMIC DNA]</scope>
    <source>
        <strain evidence="7">DSM 12395</strain>
    </source>
</reference>
<dbReference type="InterPro" id="IPR013149">
    <property type="entry name" value="ADH-like_C"/>
</dbReference>
<comment type="cofactor">
    <cofactor evidence="4">
        <name>Zn(2+)</name>
        <dbReference type="ChEBI" id="CHEBI:29105"/>
    </cofactor>
</comment>
<comment type="similarity">
    <text evidence="4">Belongs to the zinc-containing alcohol dehydrogenase family.</text>
</comment>
<dbReference type="STRING" id="1121429.SAMN02745133_00730"/>
<proteinExistence type="inferred from homology"/>
<evidence type="ECO:0000313" key="6">
    <source>
        <dbReference type="EMBL" id="SHE58993.1"/>
    </source>
</evidence>
<feature type="domain" description="Enoyl reductase (ER)" evidence="5">
    <location>
        <begin position="11"/>
        <end position="332"/>
    </location>
</feature>
<dbReference type="Proteomes" id="UP000184148">
    <property type="component" value="Unassembled WGS sequence"/>
</dbReference>
<organism evidence="6 7">
    <name type="scientific">Desulforamulus putei DSM 12395</name>
    <dbReference type="NCBI Taxonomy" id="1121429"/>
    <lineage>
        <taxon>Bacteria</taxon>
        <taxon>Bacillati</taxon>
        <taxon>Bacillota</taxon>
        <taxon>Clostridia</taxon>
        <taxon>Eubacteriales</taxon>
        <taxon>Peptococcaceae</taxon>
        <taxon>Desulforamulus</taxon>
    </lineage>
</organism>
<keyword evidence="3" id="KW-0560">Oxidoreductase</keyword>
<dbReference type="InterPro" id="IPR011032">
    <property type="entry name" value="GroES-like_sf"/>
</dbReference>
<dbReference type="SUPFAM" id="SSF50129">
    <property type="entry name" value="GroES-like"/>
    <property type="match status" value="1"/>
</dbReference>
<evidence type="ECO:0000256" key="2">
    <source>
        <dbReference type="ARBA" id="ARBA00022833"/>
    </source>
</evidence>
<dbReference type="InterPro" id="IPR020843">
    <property type="entry name" value="ER"/>
</dbReference>
<protein>
    <submittedName>
        <fullName evidence="6">2-desacetyl-2-hydroxyethyl bacteriochlorophyllide A dehydrogenase</fullName>
    </submittedName>
</protein>
<keyword evidence="7" id="KW-1185">Reference proteome</keyword>
<sequence>MKTMRAAVIEGPHKISIQEVPYPTPGPGQVVVKVEACGICGTDYHILEGDFLSPYPLIPGHEFSGTVHELGEGVQNWQVGERVAVDPSVYCGECYYCLSNQGNMCQNWNAIGVTLNGAFAEYVVVPAKNLYRLPETMSFRQGAFVEPLSCVVYAMRRLNIRFGDKVLLFGSGPMGLLLLQSLVKGGASEVVVVDLAEDKLAIARQLGAHRTFTGTAGLKEAYPLGFDIVIDATGVPAVIENMFQFAGNRAKIMQFGCAPRDAKVSVSPFDIYNKDWEILGTMALLFTFHPAVNLLKNGVVVSDPLTTREISLDEFPAYLSQPKSSKDLKVLVCPWKK</sequence>
<accession>A0A1M4UQW2</accession>
<dbReference type="GO" id="GO:0008270">
    <property type="term" value="F:zinc ion binding"/>
    <property type="evidence" value="ECO:0007669"/>
    <property type="project" value="InterPro"/>
</dbReference>
<dbReference type="Pfam" id="PF08240">
    <property type="entry name" value="ADH_N"/>
    <property type="match status" value="1"/>
</dbReference>
<dbReference type="Gene3D" id="3.40.50.720">
    <property type="entry name" value="NAD(P)-binding Rossmann-like Domain"/>
    <property type="match status" value="1"/>
</dbReference>
<dbReference type="InterPro" id="IPR013154">
    <property type="entry name" value="ADH-like_N"/>
</dbReference>
<dbReference type="PROSITE" id="PS00059">
    <property type="entry name" value="ADH_ZINC"/>
    <property type="match status" value="1"/>
</dbReference>
<dbReference type="EMBL" id="FQUY01000003">
    <property type="protein sequence ID" value="SHE58993.1"/>
    <property type="molecule type" value="Genomic_DNA"/>
</dbReference>
<dbReference type="GO" id="GO:0016491">
    <property type="term" value="F:oxidoreductase activity"/>
    <property type="evidence" value="ECO:0007669"/>
    <property type="project" value="UniProtKB-KW"/>
</dbReference>
<dbReference type="CDD" id="cd08234">
    <property type="entry name" value="threonine_DH_like"/>
    <property type="match status" value="1"/>
</dbReference>
<evidence type="ECO:0000259" key="5">
    <source>
        <dbReference type="SMART" id="SM00829"/>
    </source>
</evidence>
<dbReference type="InterPro" id="IPR050129">
    <property type="entry name" value="Zn_alcohol_dh"/>
</dbReference>
<keyword evidence="2 4" id="KW-0862">Zinc</keyword>
<dbReference type="Gene3D" id="3.90.180.10">
    <property type="entry name" value="Medium-chain alcohol dehydrogenases, catalytic domain"/>
    <property type="match status" value="1"/>
</dbReference>
<gene>
    <name evidence="6" type="ORF">SAMN02745133_00730</name>
</gene>